<sequence>SSEKRLLDLFASPSLSSSSSSSASYVSSYSSPLTSSDNDHIGEINNNHNEPFILRLGTGCHPKHLSNCSYLDAQQLPELWHSTLIGLNKFFICSKLRSNHVNKSMSGPLTSDLVTRLVEHRHWVPVASSQIIMQPAMYFFQQSNKSNNDGLNSSNSSKWLSVKIDSSTGRFCELIPPGTYLMFAAAGPENSTFDVAYEQVAMALSFHVDRFNGRSHIRLERELNEINFNGPDDIYDHMRNHTVESSHSTCGKMFSIGHSRLGKPIYAFKIGPKYTTLEFNTDSLKTSTTTNPNTMMDSEFLFDVTNDTYLSNNSMKYIPKIAVIGNLHGHDRLTPQLLIHFLNFLCDNRNSQLAVHSLLNSAIITIIPIPNPDGLYKAWKDYSMLSLSTWETGEALSFDRDYCHHVESSSSSSRKLLTGYTNEAGIDLWEQLISLTGSNSTVSHHWWWESKSKLEFAYKSLEPENIALLKWLQLYQANSIISFPTDQLSDINYDTDPTEFAYGRDLLSESYNWLRFLGKLLSPSFHRPSAMCTLIHSISSETFPKISDRRRRPSDFRIQYVNPKKSINKFAKSAALSLGLISMNPKLALEETEHFQLQSSLSFSPPLPIMIPSSIGLTLCPGCFSPSPSGVARIWADYRFPSLMAGLIEHTSLIGLGSLGLIGHVRDSNDQPIPWVRIHLDYVRSELSTGSSDQNGHFSMILPPGKYRFTLRARGYLDLSEIINVDILKSPIYHVFYMKHVGGLSPAYRLYVDSNDQPIPWVRIHLDYVRSELSTGSSDQNGHFSMILPPGKYRFTLRARGYLDLSEIINVDILKSPIYHVFYMKHVGGLSPAYRLYVVSMIASIIALFSCGLTIYLCYRFCCYARTPYAIVRRSAGKSDNTTSLSSNNQIKRGPYSLLAVEDDIHHISSDNNSDNCLESMLKHRSDKEYNAYEDSDDDEVDNMNVVDKEDPGDHEIVEYDVNIHQASKITSLIKTKLFNKHNKRVTNRLHNKTRKYIPNLSKSPNNNDAFEEVQLV</sequence>
<keyword evidence="6" id="KW-1185">Reference proteome</keyword>
<evidence type="ECO:0000313" key="6">
    <source>
        <dbReference type="Proteomes" id="UP000290809"/>
    </source>
</evidence>
<dbReference type="InterPro" id="IPR008969">
    <property type="entry name" value="CarboxyPept-like_regulatory"/>
</dbReference>
<dbReference type="EMBL" id="QMKO01002764">
    <property type="protein sequence ID" value="RTG82621.1"/>
    <property type="molecule type" value="Genomic_DNA"/>
</dbReference>
<dbReference type="PANTHER" id="PTHR11532:SF57">
    <property type="entry name" value="CARBOXYPEPTIDASE D, B"/>
    <property type="match status" value="1"/>
</dbReference>
<reference evidence="5 6" key="1">
    <citation type="journal article" date="2019" name="PLoS Pathog.">
        <title>Genome sequence of the bovine parasite Schistosoma bovis Tanzania.</title>
        <authorList>
            <person name="Oey H."/>
            <person name="Zakrzewski M."/>
            <person name="Gobert G."/>
            <person name="Gravermann K."/>
            <person name="Stoye J."/>
            <person name="Jones M."/>
            <person name="Mcmanus D."/>
            <person name="Krause L."/>
        </authorList>
    </citation>
    <scope>NUCLEOTIDE SEQUENCE [LARGE SCALE GENOMIC DNA]</scope>
    <source>
        <strain evidence="5 6">TAN1997</strain>
    </source>
</reference>
<dbReference type="GO" id="GO:0005615">
    <property type="term" value="C:extracellular space"/>
    <property type="evidence" value="ECO:0007669"/>
    <property type="project" value="TreeGrafter"/>
</dbReference>
<dbReference type="GO" id="GO:0008270">
    <property type="term" value="F:zinc ion binding"/>
    <property type="evidence" value="ECO:0007669"/>
    <property type="project" value="InterPro"/>
</dbReference>
<keyword evidence="3" id="KW-0812">Transmembrane</keyword>
<dbReference type="PANTHER" id="PTHR11532">
    <property type="entry name" value="PROTEASE M14 CARBOXYPEPTIDASE"/>
    <property type="match status" value="1"/>
</dbReference>
<comment type="caution">
    <text evidence="5">The sequence shown here is derived from an EMBL/GenBank/DDBJ whole genome shotgun (WGS) entry which is preliminary data.</text>
</comment>
<accession>A0A430Q4J3</accession>
<evidence type="ECO:0000256" key="1">
    <source>
        <dbReference type="ARBA" id="ARBA00005988"/>
    </source>
</evidence>
<dbReference type="GO" id="GO:0016485">
    <property type="term" value="P:protein processing"/>
    <property type="evidence" value="ECO:0007669"/>
    <property type="project" value="TreeGrafter"/>
</dbReference>
<evidence type="ECO:0000313" key="5">
    <source>
        <dbReference type="EMBL" id="RTG82621.1"/>
    </source>
</evidence>
<evidence type="ECO:0000256" key="2">
    <source>
        <dbReference type="ARBA" id="ARBA00023180"/>
    </source>
</evidence>
<organism evidence="5 6">
    <name type="scientific">Schistosoma bovis</name>
    <name type="common">Blood fluke</name>
    <dbReference type="NCBI Taxonomy" id="6184"/>
    <lineage>
        <taxon>Eukaryota</taxon>
        <taxon>Metazoa</taxon>
        <taxon>Spiralia</taxon>
        <taxon>Lophotrochozoa</taxon>
        <taxon>Platyhelminthes</taxon>
        <taxon>Trematoda</taxon>
        <taxon>Digenea</taxon>
        <taxon>Strigeidida</taxon>
        <taxon>Schistosomatoidea</taxon>
        <taxon>Schistosomatidae</taxon>
        <taxon>Schistosoma</taxon>
    </lineage>
</organism>
<feature type="domain" description="Peptidase M14" evidence="4">
    <location>
        <begin position="242"/>
        <end position="481"/>
    </location>
</feature>
<dbReference type="InterPro" id="IPR050753">
    <property type="entry name" value="Peptidase_M14_domain"/>
</dbReference>
<dbReference type="Proteomes" id="UP000290809">
    <property type="component" value="Unassembled WGS sequence"/>
</dbReference>
<comment type="similarity">
    <text evidence="1">Belongs to the peptidase M14 family.</text>
</comment>
<dbReference type="Pfam" id="PF00246">
    <property type="entry name" value="Peptidase_M14"/>
    <property type="match status" value="1"/>
</dbReference>
<evidence type="ECO:0000259" key="4">
    <source>
        <dbReference type="Pfam" id="PF00246"/>
    </source>
</evidence>
<keyword evidence="2" id="KW-0325">Glycoprotein</keyword>
<evidence type="ECO:0000256" key="3">
    <source>
        <dbReference type="SAM" id="Phobius"/>
    </source>
</evidence>
<feature type="non-terminal residue" evidence="5">
    <location>
        <position position="1"/>
    </location>
</feature>
<proteinExistence type="inferred from homology"/>
<dbReference type="Gene3D" id="3.40.630.10">
    <property type="entry name" value="Zn peptidases"/>
    <property type="match status" value="1"/>
</dbReference>
<dbReference type="GO" id="GO:0004181">
    <property type="term" value="F:metallocarboxypeptidase activity"/>
    <property type="evidence" value="ECO:0007669"/>
    <property type="project" value="InterPro"/>
</dbReference>
<keyword evidence="3" id="KW-1133">Transmembrane helix</keyword>
<dbReference type="AlphaFoldDB" id="A0A430Q4J3"/>
<dbReference type="GO" id="GO:0006518">
    <property type="term" value="P:peptide metabolic process"/>
    <property type="evidence" value="ECO:0007669"/>
    <property type="project" value="TreeGrafter"/>
</dbReference>
<dbReference type="Gene3D" id="2.60.40.1120">
    <property type="entry name" value="Carboxypeptidase-like, regulatory domain"/>
    <property type="match status" value="2"/>
</dbReference>
<keyword evidence="3" id="KW-0472">Membrane</keyword>
<gene>
    <name evidence="5" type="ORF">DC041_0002119</name>
</gene>
<dbReference type="InterPro" id="IPR000834">
    <property type="entry name" value="Peptidase_M14"/>
</dbReference>
<feature type="transmembrane region" description="Helical" evidence="3">
    <location>
        <begin position="834"/>
        <end position="859"/>
    </location>
</feature>
<dbReference type="SUPFAM" id="SSF53187">
    <property type="entry name" value="Zn-dependent exopeptidases"/>
    <property type="match status" value="1"/>
</dbReference>
<dbReference type="SUPFAM" id="SSF49464">
    <property type="entry name" value="Carboxypeptidase regulatory domain-like"/>
    <property type="match status" value="2"/>
</dbReference>
<dbReference type="STRING" id="6184.A0A430Q4J3"/>
<protein>
    <recommendedName>
        <fullName evidence="4">Peptidase M14 domain-containing protein</fullName>
    </recommendedName>
</protein>
<name>A0A430Q4J3_SCHBO</name>